<proteinExistence type="predicted"/>
<accession>D0LWD4</accession>
<gene>
    <name evidence="9" type="ordered locus">Hoch_5096</name>
</gene>
<dbReference type="Pfam" id="PF02254">
    <property type="entry name" value="TrkA_N"/>
    <property type="match status" value="2"/>
</dbReference>
<dbReference type="SUPFAM" id="SSF51735">
    <property type="entry name" value="NAD(P)-binding Rossmann-fold domains"/>
    <property type="match status" value="2"/>
</dbReference>
<dbReference type="PROSITE" id="PS51201">
    <property type="entry name" value="RCK_N"/>
    <property type="match status" value="2"/>
</dbReference>
<dbReference type="RefSeq" id="WP_012830176.1">
    <property type="nucleotide sequence ID" value="NC_013440.1"/>
</dbReference>
<dbReference type="InterPro" id="IPR006036">
    <property type="entry name" value="K_uptake_TrkA"/>
</dbReference>
<feature type="domain" description="RCK N-terminal" evidence="7">
    <location>
        <begin position="1"/>
        <end position="116"/>
    </location>
</feature>
<dbReference type="GO" id="GO:0005886">
    <property type="term" value="C:plasma membrane"/>
    <property type="evidence" value="ECO:0007669"/>
    <property type="project" value="InterPro"/>
</dbReference>
<dbReference type="NCBIfam" id="NF007039">
    <property type="entry name" value="PRK09496.3-2"/>
    <property type="match status" value="1"/>
</dbReference>
<evidence type="ECO:0000256" key="6">
    <source>
        <dbReference type="ARBA" id="ARBA00023065"/>
    </source>
</evidence>
<dbReference type="PANTHER" id="PTHR43833">
    <property type="entry name" value="POTASSIUM CHANNEL PROTEIN 2-RELATED-RELATED"/>
    <property type="match status" value="1"/>
</dbReference>
<evidence type="ECO:0000259" key="8">
    <source>
        <dbReference type="PROSITE" id="PS51202"/>
    </source>
</evidence>
<dbReference type="PANTHER" id="PTHR43833:SF5">
    <property type="entry name" value="TRK SYSTEM POTASSIUM UPTAKE PROTEIN TRKA"/>
    <property type="match status" value="1"/>
</dbReference>
<dbReference type="InterPro" id="IPR006037">
    <property type="entry name" value="RCK_C"/>
</dbReference>
<reference evidence="9 10" key="1">
    <citation type="journal article" date="2010" name="Stand. Genomic Sci.">
        <title>Complete genome sequence of Haliangium ochraceum type strain (SMP-2).</title>
        <authorList>
            <consortium name="US DOE Joint Genome Institute (JGI-PGF)"/>
            <person name="Ivanova N."/>
            <person name="Daum C."/>
            <person name="Lang E."/>
            <person name="Abt B."/>
            <person name="Kopitz M."/>
            <person name="Saunders E."/>
            <person name="Lapidus A."/>
            <person name="Lucas S."/>
            <person name="Glavina Del Rio T."/>
            <person name="Nolan M."/>
            <person name="Tice H."/>
            <person name="Copeland A."/>
            <person name="Cheng J.F."/>
            <person name="Chen F."/>
            <person name="Bruce D."/>
            <person name="Goodwin L."/>
            <person name="Pitluck S."/>
            <person name="Mavromatis K."/>
            <person name="Pati A."/>
            <person name="Mikhailova N."/>
            <person name="Chen A."/>
            <person name="Palaniappan K."/>
            <person name="Land M."/>
            <person name="Hauser L."/>
            <person name="Chang Y.J."/>
            <person name="Jeffries C.D."/>
            <person name="Detter J.C."/>
            <person name="Brettin T."/>
            <person name="Rohde M."/>
            <person name="Goker M."/>
            <person name="Bristow J."/>
            <person name="Markowitz V."/>
            <person name="Eisen J.A."/>
            <person name="Hugenholtz P."/>
            <person name="Kyrpides N.C."/>
            <person name="Klenk H.P."/>
        </authorList>
    </citation>
    <scope>NUCLEOTIDE SEQUENCE [LARGE SCALE GENOMIC DNA]</scope>
    <source>
        <strain evidence="10">DSM 14365 / CIP 107738 / JCM 11303 / AJ 13395 / SMP-2</strain>
    </source>
</reference>
<evidence type="ECO:0000259" key="7">
    <source>
        <dbReference type="PROSITE" id="PS51201"/>
    </source>
</evidence>
<dbReference type="Pfam" id="PF02080">
    <property type="entry name" value="TrkA_C"/>
    <property type="match status" value="1"/>
</dbReference>
<organism evidence="9 10">
    <name type="scientific">Haliangium ochraceum (strain DSM 14365 / JCM 11303 / SMP-2)</name>
    <dbReference type="NCBI Taxonomy" id="502025"/>
    <lineage>
        <taxon>Bacteria</taxon>
        <taxon>Pseudomonadati</taxon>
        <taxon>Myxococcota</taxon>
        <taxon>Polyangia</taxon>
        <taxon>Haliangiales</taxon>
        <taxon>Kofleriaceae</taxon>
        <taxon>Haliangium</taxon>
    </lineage>
</organism>
<sequence>MYIIIVGAGEVGSYLARILVDESHDVAIIESDDKLVRALDANLDALVVHGTGVSQQSMRQAGIDKADLVLAVTQVDEVNLIACMTASRCGSARTVARVRQAAYLAGDTSLDAETLGLSLLVGPERAVANEVVGLLSYEGSGEVHYLAQGAVAMLDLPLSADSPLTHEPLVELRDVFPNPSLVVAVAGPRGVRIPRGDDVIGSDERATILTRPENANEFWILSGMPWHHVRHVLIIGCGTIGFQLARQLEIKGLYPTVIEIDRDRASWVSQRLKKSIVLHGDGTDPDLLREQFEERADAVVVLLEDDEKAVLIGLFAKHLGAKKVIVRSDKPAYTPIAHKLGIDALISPKRAVADEILRFVRKGRVEAAYMLGDHEGEILDFRVPDQPVHDIIDKPLRELDFPEGALLGVVIHEGEVSIATGDTVLRPGDDLLVACLAKSVSAVEEMFR</sequence>
<keyword evidence="6" id="KW-0406">Ion transport</keyword>
<dbReference type="PRINTS" id="PR00335">
    <property type="entry name" value="KUPTAKETRKA"/>
</dbReference>
<evidence type="ECO:0000256" key="4">
    <source>
        <dbReference type="ARBA" id="ARBA00022958"/>
    </source>
</evidence>
<dbReference type="SUPFAM" id="SSF116726">
    <property type="entry name" value="TrkA C-terminal domain-like"/>
    <property type="match status" value="1"/>
</dbReference>
<dbReference type="InterPro" id="IPR050721">
    <property type="entry name" value="Trk_Ktr_HKT_K-transport"/>
</dbReference>
<name>D0LWD4_HALO1</name>
<dbReference type="NCBIfam" id="NF007031">
    <property type="entry name" value="PRK09496.1-2"/>
    <property type="match status" value="1"/>
</dbReference>
<evidence type="ECO:0000313" key="10">
    <source>
        <dbReference type="Proteomes" id="UP000001880"/>
    </source>
</evidence>
<keyword evidence="3" id="KW-0633">Potassium transport</keyword>
<dbReference type="EMBL" id="CP001804">
    <property type="protein sequence ID" value="ACY17584.1"/>
    <property type="molecule type" value="Genomic_DNA"/>
</dbReference>
<evidence type="ECO:0000256" key="2">
    <source>
        <dbReference type="ARBA" id="ARBA00022448"/>
    </source>
</evidence>
<feature type="domain" description="RCK N-terminal" evidence="7">
    <location>
        <begin position="229"/>
        <end position="346"/>
    </location>
</feature>
<dbReference type="KEGG" id="hoh:Hoch_5096"/>
<dbReference type="PROSITE" id="PS51202">
    <property type="entry name" value="RCK_C"/>
    <property type="match status" value="1"/>
</dbReference>
<dbReference type="AlphaFoldDB" id="D0LWD4"/>
<dbReference type="OrthoDB" id="9775180at2"/>
<dbReference type="Gene3D" id="3.30.70.1450">
    <property type="entry name" value="Regulator of K+ conductance, C-terminal domain"/>
    <property type="match status" value="2"/>
</dbReference>
<feature type="domain" description="RCK C-terminal" evidence="8">
    <location>
        <begin position="366"/>
        <end position="448"/>
    </location>
</feature>
<dbReference type="InterPro" id="IPR036721">
    <property type="entry name" value="RCK_C_sf"/>
</dbReference>
<protein>
    <recommendedName>
        <fullName evidence="1">Trk system potassium uptake protein TrkA</fullName>
    </recommendedName>
</protein>
<dbReference type="GO" id="GO:0015079">
    <property type="term" value="F:potassium ion transmembrane transporter activity"/>
    <property type="evidence" value="ECO:0007669"/>
    <property type="project" value="InterPro"/>
</dbReference>
<evidence type="ECO:0000256" key="3">
    <source>
        <dbReference type="ARBA" id="ARBA00022538"/>
    </source>
</evidence>
<dbReference type="STRING" id="502025.Hoch_5096"/>
<dbReference type="Gene3D" id="3.40.50.720">
    <property type="entry name" value="NAD(P)-binding Rossmann-like Domain"/>
    <property type="match status" value="2"/>
</dbReference>
<dbReference type="HOGENOM" id="CLU_046525_0_2_7"/>
<evidence type="ECO:0000256" key="5">
    <source>
        <dbReference type="ARBA" id="ARBA00023027"/>
    </source>
</evidence>
<keyword evidence="2" id="KW-0813">Transport</keyword>
<keyword evidence="4" id="KW-0630">Potassium</keyword>
<dbReference type="eggNOG" id="COG0569">
    <property type="taxonomic scope" value="Bacteria"/>
</dbReference>
<keyword evidence="5" id="KW-0520">NAD</keyword>
<evidence type="ECO:0000313" key="9">
    <source>
        <dbReference type="EMBL" id="ACY17584.1"/>
    </source>
</evidence>
<evidence type="ECO:0000256" key="1">
    <source>
        <dbReference type="ARBA" id="ARBA00017378"/>
    </source>
</evidence>
<dbReference type="InterPro" id="IPR003148">
    <property type="entry name" value="RCK_N"/>
</dbReference>
<dbReference type="Proteomes" id="UP000001880">
    <property type="component" value="Chromosome"/>
</dbReference>
<keyword evidence="10" id="KW-1185">Reference proteome</keyword>
<dbReference type="InterPro" id="IPR036291">
    <property type="entry name" value="NAD(P)-bd_dom_sf"/>
</dbReference>